<keyword evidence="6" id="KW-1185">Reference proteome</keyword>
<dbReference type="InterPro" id="IPR016181">
    <property type="entry name" value="Acyl_CoA_acyltransferase"/>
</dbReference>
<gene>
    <name evidence="5" type="ORF">EG68_05915</name>
</gene>
<evidence type="ECO:0000313" key="5">
    <source>
        <dbReference type="EMBL" id="KAF7257205.1"/>
    </source>
</evidence>
<dbReference type="EMBL" id="JTDE01002552">
    <property type="protein sequence ID" value="KAF7257205.1"/>
    <property type="molecule type" value="Genomic_DNA"/>
</dbReference>
<evidence type="ECO:0000256" key="2">
    <source>
        <dbReference type="ARBA" id="ARBA00022679"/>
    </source>
</evidence>
<reference evidence="5" key="1">
    <citation type="submission" date="2019-07" db="EMBL/GenBank/DDBJ databases">
        <title>Annotation for the trematode Paragonimus miyazaki's.</title>
        <authorList>
            <person name="Choi Y.-J."/>
        </authorList>
    </citation>
    <scope>NUCLEOTIDE SEQUENCE</scope>
    <source>
        <strain evidence="5">Japan</strain>
    </source>
</reference>
<protein>
    <recommendedName>
        <fullName evidence="4">N-acetyltransferase domain-containing protein</fullName>
    </recommendedName>
</protein>
<proteinExistence type="inferred from homology"/>
<feature type="domain" description="N-acetyltransferase" evidence="4">
    <location>
        <begin position="13"/>
        <end position="175"/>
    </location>
</feature>
<comment type="caution">
    <text evidence="5">The sequence shown here is derived from an EMBL/GenBank/DDBJ whole genome shotgun (WGS) entry which is preliminary data.</text>
</comment>
<evidence type="ECO:0000313" key="6">
    <source>
        <dbReference type="Proteomes" id="UP000822476"/>
    </source>
</evidence>
<dbReference type="Pfam" id="PF13302">
    <property type="entry name" value="Acetyltransf_3"/>
    <property type="match status" value="1"/>
</dbReference>
<evidence type="ECO:0000256" key="3">
    <source>
        <dbReference type="ARBA" id="ARBA00023315"/>
    </source>
</evidence>
<dbReference type="InterPro" id="IPR039135">
    <property type="entry name" value="NAT9-like"/>
</dbReference>
<dbReference type="Proteomes" id="UP000822476">
    <property type="component" value="Unassembled WGS sequence"/>
</dbReference>
<accession>A0A8S9YQH4</accession>
<dbReference type="OrthoDB" id="5043642at2759"/>
<keyword evidence="2" id="KW-0808">Transferase</keyword>
<dbReference type="InterPro" id="IPR000182">
    <property type="entry name" value="GNAT_dom"/>
</dbReference>
<dbReference type="AlphaFoldDB" id="A0A8S9YQH4"/>
<dbReference type="Gene3D" id="3.40.630.30">
    <property type="match status" value="1"/>
</dbReference>
<dbReference type="GO" id="GO:0008080">
    <property type="term" value="F:N-acetyltransferase activity"/>
    <property type="evidence" value="ECO:0007669"/>
    <property type="project" value="InterPro"/>
</dbReference>
<evidence type="ECO:0000256" key="1">
    <source>
        <dbReference type="ARBA" id="ARBA00009342"/>
    </source>
</evidence>
<comment type="similarity">
    <text evidence="1">Belongs to the acetyltransferase family. GNAT subfamily.</text>
</comment>
<dbReference type="PANTHER" id="PTHR13256">
    <property type="entry name" value="N-ACETYLTRANSFERASE 9"/>
    <property type="match status" value="1"/>
</dbReference>
<name>A0A8S9YQH4_9TREM</name>
<sequence length="267" mass="30122">MRVNESIVVETGRLFFVPYCSIHVPRYHQWMLNEDLRCATSSDLLSLEEEFEAQRQWAELDDRLTFIILSKDRLASLENSTASSLDDFENVEVNSMIGDVNLFLHPVDVNNFGANDECFEGELSVMIAEPDMRGRGLASEALAALLEFSGRHLASRLSGLVAKVSMGNPSSIKLFSSHLKFIERNRCAVFNQVDFIPPPGLWECGYTYAEPDAHRKSMLATSRHIVNCLNKFSPGFSAVGWHYSEHDLSLWRATMSKGRQDRICSGH</sequence>
<keyword evidence="3" id="KW-0012">Acyltransferase</keyword>
<evidence type="ECO:0000259" key="4">
    <source>
        <dbReference type="Pfam" id="PF13302"/>
    </source>
</evidence>
<dbReference type="SUPFAM" id="SSF55729">
    <property type="entry name" value="Acyl-CoA N-acyltransferases (Nat)"/>
    <property type="match status" value="1"/>
</dbReference>
<dbReference type="PANTHER" id="PTHR13256:SF16">
    <property type="entry name" value="ALPHA_BETA-TUBULIN-N-ACETYLTRANSFERASE 9"/>
    <property type="match status" value="1"/>
</dbReference>
<organism evidence="5 6">
    <name type="scientific">Paragonimus skrjabini miyazakii</name>
    <dbReference type="NCBI Taxonomy" id="59628"/>
    <lineage>
        <taxon>Eukaryota</taxon>
        <taxon>Metazoa</taxon>
        <taxon>Spiralia</taxon>
        <taxon>Lophotrochozoa</taxon>
        <taxon>Platyhelminthes</taxon>
        <taxon>Trematoda</taxon>
        <taxon>Digenea</taxon>
        <taxon>Plagiorchiida</taxon>
        <taxon>Troglotremata</taxon>
        <taxon>Troglotrematidae</taxon>
        <taxon>Paragonimus</taxon>
    </lineage>
</organism>